<keyword evidence="4" id="KW-0862">Zinc</keyword>
<feature type="chain" id="PRO_5025584752" evidence="5">
    <location>
        <begin position="24"/>
        <end position="504"/>
    </location>
</feature>
<evidence type="ECO:0000259" key="6">
    <source>
        <dbReference type="Pfam" id="PF01979"/>
    </source>
</evidence>
<name>A0A6A6P2G7_9PEZI</name>
<evidence type="ECO:0000256" key="4">
    <source>
        <dbReference type="ARBA" id="ARBA00022833"/>
    </source>
</evidence>
<dbReference type="PROSITE" id="PS51257">
    <property type="entry name" value="PROKAR_LIPOPROTEIN"/>
    <property type="match status" value="1"/>
</dbReference>
<keyword evidence="8" id="KW-1185">Reference proteome</keyword>
<evidence type="ECO:0000256" key="5">
    <source>
        <dbReference type="SAM" id="SignalP"/>
    </source>
</evidence>
<comment type="cofactor">
    <cofactor evidence="1">
        <name>Zn(2+)</name>
        <dbReference type="ChEBI" id="CHEBI:29105"/>
    </cofactor>
</comment>
<dbReference type="EMBL" id="MU001679">
    <property type="protein sequence ID" value="KAF2457968.1"/>
    <property type="molecule type" value="Genomic_DNA"/>
</dbReference>
<gene>
    <name evidence="7" type="ORF">BDY21DRAFT_371483</name>
</gene>
<organism evidence="7 8">
    <name type="scientific">Lineolata rhizophorae</name>
    <dbReference type="NCBI Taxonomy" id="578093"/>
    <lineage>
        <taxon>Eukaryota</taxon>
        <taxon>Fungi</taxon>
        <taxon>Dikarya</taxon>
        <taxon>Ascomycota</taxon>
        <taxon>Pezizomycotina</taxon>
        <taxon>Dothideomycetes</taxon>
        <taxon>Dothideomycetes incertae sedis</taxon>
        <taxon>Lineolatales</taxon>
        <taxon>Lineolataceae</taxon>
        <taxon>Lineolata</taxon>
    </lineage>
</organism>
<reference evidence="7" key="1">
    <citation type="journal article" date="2020" name="Stud. Mycol.">
        <title>101 Dothideomycetes genomes: a test case for predicting lifestyles and emergence of pathogens.</title>
        <authorList>
            <person name="Haridas S."/>
            <person name="Albert R."/>
            <person name="Binder M."/>
            <person name="Bloem J."/>
            <person name="Labutti K."/>
            <person name="Salamov A."/>
            <person name="Andreopoulos B."/>
            <person name="Baker S."/>
            <person name="Barry K."/>
            <person name="Bills G."/>
            <person name="Bluhm B."/>
            <person name="Cannon C."/>
            <person name="Castanera R."/>
            <person name="Culley D."/>
            <person name="Daum C."/>
            <person name="Ezra D."/>
            <person name="Gonzalez J."/>
            <person name="Henrissat B."/>
            <person name="Kuo A."/>
            <person name="Liang C."/>
            <person name="Lipzen A."/>
            <person name="Lutzoni F."/>
            <person name="Magnuson J."/>
            <person name="Mondo S."/>
            <person name="Nolan M."/>
            <person name="Ohm R."/>
            <person name="Pangilinan J."/>
            <person name="Park H.-J."/>
            <person name="Ramirez L."/>
            <person name="Alfaro M."/>
            <person name="Sun H."/>
            <person name="Tritt A."/>
            <person name="Yoshinaga Y."/>
            <person name="Zwiers L.-H."/>
            <person name="Turgeon B."/>
            <person name="Goodwin S."/>
            <person name="Spatafora J."/>
            <person name="Crous P."/>
            <person name="Grigoriev I."/>
        </authorList>
    </citation>
    <scope>NUCLEOTIDE SEQUENCE</scope>
    <source>
        <strain evidence="7">ATCC 16933</strain>
    </source>
</reference>
<keyword evidence="2" id="KW-0479">Metal-binding</keyword>
<dbReference type="SUPFAM" id="SSF51338">
    <property type="entry name" value="Composite domain of metallo-dependent hydrolases"/>
    <property type="match status" value="1"/>
</dbReference>
<dbReference type="Gene3D" id="3.20.20.140">
    <property type="entry name" value="Metal-dependent hydrolases"/>
    <property type="match status" value="1"/>
</dbReference>
<dbReference type="OrthoDB" id="194468at2759"/>
<evidence type="ECO:0000256" key="2">
    <source>
        <dbReference type="ARBA" id="ARBA00022723"/>
    </source>
</evidence>
<dbReference type="SUPFAM" id="SSF51556">
    <property type="entry name" value="Metallo-dependent hydrolases"/>
    <property type="match status" value="1"/>
</dbReference>
<evidence type="ECO:0000256" key="1">
    <source>
        <dbReference type="ARBA" id="ARBA00001947"/>
    </source>
</evidence>
<keyword evidence="3 7" id="KW-0378">Hydrolase</keyword>
<keyword evidence="5" id="KW-0732">Signal</keyword>
<dbReference type="PANTHER" id="PTHR11271">
    <property type="entry name" value="GUANINE DEAMINASE"/>
    <property type="match status" value="1"/>
</dbReference>
<dbReference type="InterPro" id="IPR006680">
    <property type="entry name" value="Amidohydro-rel"/>
</dbReference>
<dbReference type="InterPro" id="IPR011059">
    <property type="entry name" value="Metal-dep_hydrolase_composite"/>
</dbReference>
<dbReference type="Gene3D" id="2.30.40.10">
    <property type="entry name" value="Urease, subunit C, domain 1"/>
    <property type="match status" value="1"/>
</dbReference>
<dbReference type="GO" id="GO:0019239">
    <property type="term" value="F:deaminase activity"/>
    <property type="evidence" value="ECO:0007669"/>
    <property type="project" value="TreeGrafter"/>
</dbReference>
<sequence length="504" mass="55233">MDLLQKFCNYALVLVLSVSSCQASAILFQNGTVITWNSEINDLEIMHEASVLVTDDRITGIYSTSDAANATDAEVIDVTGKIVTPGFVDTHHHLWQSQYRTIGSNTTLAEYLQRFGELSPASTVFTADDIYVGEIMGVYEALDAGVTTIVDHAHHTWSNETAEAGLVGAIDGGGRVFWCFTVHELDNGYAVDEQIAKLRELAGDERLGGSSARLGLSFDGWANQPDTVRKLLPVVNETGVEVLTTHYVGGPWNYENSPSALDTYSLLDTPLPIIFSHAIFSSQYEYGLLTTHSHFASIVPESDMHYGIGQLSKAYIQPQAALGVDTHFTYSADMVSQARLWLQSSRALEFERVLGTWNVPSTSPVSVKQAFLLITRKGGQALRRDDIGVLREGVKADLVVFDGDAPNMIGWRDPVAAVILHSHVGNVRHVLVDGEWRKKDFVLLAKGNVTENQEAFVQSGGRIQDALEAMEFSVLEGDYPFAVGGVEYEETKRFDVTVENGTGY</sequence>
<dbReference type="Proteomes" id="UP000799766">
    <property type="component" value="Unassembled WGS sequence"/>
</dbReference>
<protein>
    <submittedName>
        <fullName evidence="7">Amidohydrolase family protein</fullName>
    </submittedName>
</protein>
<dbReference type="PANTHER" id="PTHR11271:SF37">
    <property type="entry name" value="FAMILY PROTEIN, PUTATIVE (AFU_ORTHOLOGUE AFUA_4G00460)-RELATED"/>
    <property type="match status" value="1"/>
</dbReference>
<evidence type="ECO:0000313" key="8">
    <source>
        <dbReference type="Proteomes" id="UP000799766"/>
    </source>
</evidence>
<dbReference type="GO" id="GO:0046872">
    <property type="term" value="F:metal ion binding"/>
    <property type="evidence" value="ECO:0007669"/>
    <property type="project" value="UniProtKB-KW"/>
</dbReference>
<dbReference type="InterPro" id="IPR051607">
    <property type="entry name" value="Metallo-dep_hydrolases"/>
</dbReference>
<dbReference type="GO" id="GO:0005829">
    <property type="term" value="C:cytosol"/>
    <property type="evidence" value="ECO:0007669"/>
    <property type="project" value="TreeGrafter"/>
</dbReference>
<dbReference type="InterPro" id="IPR032466">
    <property type="entry name" value="Metal_Hydrolase"/>
</dbReference>
<feature type="domain" description="Amidohydrolase-related" evidence="6">
    <location>
        <begin position="82"/>
        <end position="436"/>
    </location>
</feature>
<accession>A0A6A6P2G7</accession>
<evidence type="ECO:0000313" key="7">
    <source>
        <dbReference type="EMBL" id="KAF2457968.1"/>
    </source>
</evidence>
<evidence type="ECO:0000256" key="3">
    <source>
        <dbReference type="ARBA" id="ARBA00022801"/>
    </source>
</evidence>
<feature type="signal peptide" evidence="5">
    <location>
        <begin position="1"/>
        <end position="23"/>
    </location>
</feature>
<dbReference type="Pfam" id="PF01979">
    <property type="entry name" value="Amidohydro_1"/>
    <property type="match status" value="1"/>
</dbReference>
<dbReference type="AlphaFoldDB" id="A0A6A6P2G7"/>
<proteinExistence type="predicted"/>